<dbReference type="RefSeq" id="XP_034235452.1">
    <property type="nucleotide sequence ID" value="XM_034379561.1"/>
</dbReference>
<reference evidence="4" key="1">
    <citation type="submission" date="2025-08" db="UniProtKB">
        <authorList>
            <consortium name="RefSeq"/>
        </authorList>
    </citation>
    <scope>IDENTIFICATION</scope>
    <source>
        <tissue evidence="4">Total insect</tissue>
    </source>
</reference>
<dbReference type="PANTHER" id="PTHR13318:SF95">
    <property type="entry name" value="F-BOX PROTEIN YLR352W"/>
    <property type="match status" value="1"/>
</dbReference>
<sequence>MSDVDADHLEEAEVFPTIQDLPEELVIYILSFLSSSELCTCVAKVCTTWQDLAFTPSLWRSKDYLCRGDQKIEERDEIFHRAPCLRCLTIAPLGCADTSSLLSALKGRVLPVSELFLCGRRLGSEFYRDVSEHFEGVEKLVLQDVRLRQDDYSALGNLRSMTTVVISGDRVSWTGLQTLLSSCPDVSSLRIGVMGCDGDDELALVETLNSMSTKLTHCHFLGPLGLSDRVLQSLSNCTRLQELEINDCDEVSADGLLKGLMKLPSLEKLTLISLYNVPPSALNEFFTGMSLAKLHHLNIAVCRLLDNECLRTISERCPNLLSLNIRGCDLITDAGVAAVLDNCKKLHTLELWGLTNLTGESFRLYLPPSLPALNLIDFRYCSLVPQELLRKLEIKGRKILW</sequence>
<dbReference type="PANTHER" id="PTHR13318">
    <property type="entry name" value="PARTNER OF PAIRED, ISOFORM B-RELATED"/>
    <property type="match status" value="1"/>
</dbReference>
<dbReference type="KEGG" id="tpal:117641860"/>
<dbReference type="SUPFAM" id="SSF52047">
    <property type="entry name" value="RNI-like"/>
    <property type="match status" value="1"/>
</dbReference>
<dbReference type="GO" id="GO:0019005">
    <property type="term" value="C:SCF ubiquitin ligase complex"/>
    <property type="evidence" value="ECO:0007669"/>
    <property type="project" value="TreeGrafter"/>
</dbReference>
<dbReference type="FunCoup" id="A0A6P8YN26">
    <property type="interactions" value="1"/>
</dbReference>
<dbReference type="InParanoid" id="A0A6P8YN26"/>
<dbReference type="OrthoDB" id="10257471at2759"/>
<dbReference type="Pfam" id="PF12937">
    <property type="entry name" value="F-box-like"/>
    <property type="match status" value="1"/>
</dbReference>
<dbReference type="AlphaFoldDB" id="A0A6P8YN26"/>
<proteinExistence type="predicted"/>
<name>A0A6P8YN26_THRPL</name>
<dbReference type="Proteomes" id="UP000515158">
    <property type="component" value="Unplaced"/>
</dbReference>
<feature type="domain" description="F-box" evidence="2">
    <location>
        <begin position="15"/>
        <end position="62"/>
    </location>
</feature>
<dbReference type="SMART" id="SM00367">
    <property type="entry name" value="LRR_CC"/>
    <property type="match status" value="5"/>
</dbReference>
<evidence type="ECO:0000256" key="1">
    <source>
        <dbReference type="ARBA" id="ARBA00022786"/>
    </source>
</evidence>
<evidence type="ECO:0000313" key="4">
    <source>
        <dbReference type="RefSeq" id="XP_034235452.1"/>
    </source>
</evidence>
<organism evidence="4">
    <name type="scientific">Thrips palmi</name>
    <name type="common">Melon thrips</name>
    <dbReference type="NCBI Taxonomy" id="161013"/>
    <lineage>
        <taxon>Eukaryota</taxon>
        <taxon>Metazoa</taxon>
        <taxon>Ecdysozoa</taxon>
        <taxon>Arthropoda</taxon>
        <taxon>Hexapoda</taxon>
        <taxon>Insecta</taxon>
        <taxon>Pterygota</taxon>
        <taxon>Neoptera</taxon>
        <taxon>Paraneoptera</taxon>
        <taxon>Thysanoptera</taxon>
        <taxon>Terebrantia</taxon>
        <taxon>Thripoidea</taxon>
        <taxon>Thripidae</taxon>
        <taxon>Thrips</taxon>
    </lineage>
</organism>
<dbReference type="SUPFAM" id="SSF81383">
    <property type="entry name" value="F-box domain"/>
    <property type="match status" value="1"/>
</dbReference>
<keyword evidence="3" id="KW-1185">Reference proteome</keyword>
<dbReference type="InterPro" id="IPR006553">
    <property type="entry name" value="Leu-rich_rpt_Cys-con_subtyp"/>
</dbReference>
<dbReference type="InterPro" id="IPR032675">
    <property type="entry name" value="LRR_dom_sf"/>
</dbReference>
<dbReference type="GeneID" id="117641860"/>
<dbReference type="GO" id="GO:0031146">
    <property type="term" value="P:SCF-dependent proteasomal ubiquitin-dependent protein catabolic process"/>
    <property type="evidence" value="ECO:0007669"/>
    <property type="project" value="TreeGrafter"/>
</dbReference>
<protein>
    <submittedName>
        <fullName evidence="4">Dynein regulatory complex subunit 6-like isoform X1</fullName>
    </submittedName>
</protein>
<gene>
    <name evidence="4" type="primary">LOC117641860</name>
</gene>
<dbReference type="InterPro" id="IPR036047">
    <property type="entry name" value="F-box-like_dom_sf"/>
</dbReference>
<dbReference type="InterPro" id="IPR001810">
    <property type="entry name" value="F-box_dom"/>
</dbReference>
<evidence type="ECO:0000313" key="3">
    <source>
        <dbReference type="Proteomes" id="UP000515158"/>
    </source>
</evidence>
<dbReference type="PROSITE" id="PS50181">
    <property type="entry name" value="FBOX"/>
    <property type="match status" value="1"/>
</dbReference>
<dbReference type="Gene3D" id="3.80.10.10">
    <property type="entry name" value="Ribonuclease Inhibitor"/>
    <property type="match status" value="2"/>
</dbReference>
<accession>A0A6P8YN26</accession>
<evidence type="ECO:0000259" key="2">
    <source>
        <dbReference type="PROSITE" id="PS50181"/>
    </source>
</evidence>
<keyword evidence="1" id="KW-0833">Ubl conjugation pathway</keyword>